<organism evidence="2 3">
    <name type="scientific">Candidatus Opimibacter skivensis</name>
    <dbReference type="NCBI Taxonomy" id="2982028"/>
    <lineage>
        <taxon>Bacteria</taxon>
        <taxon>Pseudomonadati</taxon>
        <taxon>Bacteroidota</taxon>
        <taxon>Saprospiria</taxon>
        <taxon>Saprospirales</taxon>
        <taxon>Saprospiraceae</taxon>
        <taxon>Candidatus Opimibacter</taxon>
    </lineage>
</organism>
<sequence>MKAVQNNPYRTVGLLVGATAREQERQVKRLKQFIEAEQDPADDFSFPKLGGGERKMEQVNEAVSKLNLNSDKMNAALFWFWNGNPITDEAAFDALKEGDIETAYEIWDKLIRESGKGTWKPVTERNCSAFHNCSILNLIWAKGYLHTAVVAKLIFLESDLINKFISSVVDETHKTTKKDLELLFLNQIHSEIETDKMFSSENFIEIVNQQGFVAKQDLMRGFIQKQIEQIEKKIEKTKNSRKTSKANAAIAGQELFTTTANELTQLKSIIGIIATNDTEYSPIADKVANEILQCSIEYFNDSQEKGNNSDYTKTTIGLVKQAETIAIGVVSKQRIKENLRDILIQSDIQALIQLIEGKNNSRRSSIKRRIDSKKDILGGDSISKAENIIEMSKPYLINIKAILKGTDETYIALSTNIAAKAQGIIIEAVNNAQILDTAILVLHDAWKVTQQISSLDTSIEFQNQFIKNKASLKKLCIQVGEDTTDNSYAKIPQLNFIIQDSEITNTDKHSKTLKTNPLYHKHTRYIGLKLNVLSFETQEVEFFSRYVNPTGNYSHNSETSPIGFTKSSTRTITPNTKSIDLGGWGNNDSSSYAVGTHSIEVWVNGSMIHKKLFTIELSPSQILEKQIKEAEEELNKINNTTYLLSEISSAKAQMTQIQIFQLFRSGFNKQKQIENQQTTIDMLLKQSEVKKE</sequence>
<dbReference type="Proteomes" id="UP000808337">
    <property type="component" value="Unassembled WGS sequence"/>
</dbReference>
<dbReference type="AlphaFoldDB" id="A0A9D7SWN5"/>
<gene>
    <name evidence="2" type="ORF">IPP15_19215</name>
</gene>
<proteinExistence type="predicted"/>
<evidence type="ECO:0000313" key="2">
    <source>
        <dbReference type="EMBL" id="MBK9984467.1"/>
    </source>
</evidence>
<reference evidence="2 3" key="1">
    <citation type="submission" date="2020-10" db="EMBL/GenBank/DDBJ databases">
        <title>Connecting structure to function with the recovery of over 1000 high-quality activated sludge metagenome-assembled genomes encoding full-length rRNA genes using long-read sequencing.</title>
        <authorList>
            <person name="Singleton C.M."/>
            <person name="Petriglieri F."/>
            <person name="Kristensen J.M."/>
            <person name="Kirkegaard R.H."/>
            <person name="Michaelsen T.Y."/>
            <person name="Andersen M.H."/>
            <person name="Karst S.M."/>
            <person name="Dueholm M.S."/>
            <person name="Nielsen P.H."/>
            <person name="Albertsen M."/>
        </authorList>
    </citation>
    <scope>NUCLEOTIDE SEQUENCE [LARGE SCALE GENOMIC DNA]</scope>
    <source>
        <strain evidence="2">Ribe_18-Q3-R11-54_MAXAC.273</strain>
    </source>
</reference>
<evidence type="ECO:0000256" key="1">
    <source>
        <dbReference type="SAM" id="Coils"/>
    </source>
</evidence>
<name>A0A9D7SWN5_9BACT</name>
<accession>A0A9D7SWN5</accession>
<comment type="caution">
    <text evidence="2">The sequence shown here is derived from an EMBL/GenBank/DDBJ whole genome shotgun (WGS) entry which is preliminary data.</text>
</comment>
<evidence type="ECO:0000313" key="3">
    <source>
        <dbReference type="Proteomes" id="UP000808337"/>
    </source>
</evidence>
<feature type="coiled-coil region" evidence="1">
    <location>
        <begin position="220"/>
        <end position="247"/>
    </location>
</feature>
<protein>
    <submittedName>
        <fullName evidence="2">Uncharacterized protein</fullName>
    </submittedName>
</protein>
<keyword evidence="1" id="KW-0175">Coiled coil</keyword>
<dbReference type="EMBL" id="JADKGY010000029">
    <property type="protein sequence ID" value="MBK9984467.1"/>
    <property type="molecule type" value="Genomic_DNA"/>
</dbReference>